<dbReference type="Proteomes" id="UP000283841">
    <property type="component" value="Unassembled WGS sequence"/>
</dbReference>
<feature type="compositionally biased region" description="Polar residues" evidence="1">
    <location>
        <begin position="404"/>
        <end position="434"/>
    </location>
</feature>
<dbReference type="GeneID" id="39595626"/>
<evidence type="ECO:0000313" key="3">
    <source>
        <dbReference type="Proteomes" id="UP000283841"/>
    </source>
</evidence>
<dbReference type="EMBL" id="RCNU01000004">
    <property type="protein sequence ID" value="RWQ95987.1"/>
    <property type="molecule type" value="Genomic_DNA"/>
</dbReference>
<evidence type="ECO:0000313" key="2">
    <source>
        <dbReference type="EMBL" id="RWQ95987.1"/>
    </source>
</evidence>
<feature type="region of interest" description="Disordered" evidence="1">
    <location>
        <begin position="317"/>
        <end position="353"/>
    </location>
</feature>
<feature type="compositionally biased region" description="Polar residues" evidence="1">
    <location>
        <begin position="318"/>
        <end position="330"/>
    </location>
</feature>
<reference evidence="2 3" key="1">
    <citation type="journal article" date="2018" name="Front. Microbiol.">
        <title>Genomic and genetic insights into a cosmopolitan fungus, Paecilomyces variotii (Eurotiales).</title>
        <authorList>
            <person name="Urquhart A.S."/>
            <person name="Mondo S.J."/>
            <person name="Makela M.R."/>
            <person name="Hane J.K."/>
            <person name="Wiebenga A."/>
            <person name="He G."/>
            <person name="Mihaltcheva S."/>
            <person name="Pangilinan J."/>
            <person name="Lipzen A."/>
            <person name="Barry K."/>
            <person name="de Vries R.P."/>
            <person name="Grigoriev I.V."/>
            <person name="Idnurm A."/>
        </authorList>
    </citation>
    <scope>NUCLEOTIDE SEQUENCE [LARGE SCALE GENOMIC DNA]</scope>
    <source>
        <strain evidence="2 3">CBS 101075</strain>
    </source>
</reference>
<accession>A0A443HVX8</accession>
<dbReference type="AlphaFoldDB" id="A0A443HVX8"/>
<dbReference type="VEuPathDB" id="FungiDB:C8Q69DRAFT_227237"/>
<organism evidence="2 3">
    <name type="scientific">Byssochlamys spectabilis</name>
    <name type="common">Paecilomyces variotii</name>
    <dbReference type="NCBI Taxonomy" id="264951"/>
    <lineage>
        <taxon>Eukaryota</taxon>
        <taxon>Fungi</taxon>
        <taxon>Dikarya</taxon>
        <taxon>Ascomycota</taxon>
        <taxon>Pezizomycotina</taxon>
        <taxon>Eurotiomycetes</taxon>
        <taxon>Eurotiomycetidae</taxon>
        <taxon>Eurotiales</taxon>
        <taxon>Thermoascaceae</taxon>
        <taxon>Paecilomyces</taxon>
    </lineage>
</organism>
<evidence type="ECO:0000256" key="1">
    <source>
        <dbReference type="SAM" id="MobiDB-lite"/>
    </source>
</evidence>
<protein>
    <submittedName>
        <fullName evidence="2">Uncharacterized protein</fullName>
    </submittedName>
</protein>
<name>A0A443HVX8_BYSSP</name>
<keyword evidence="3" id="KW-1185">Reference proteome</keyword>
<feature type="region of interest" description="Disordered" evidence="1">
    <location>
        <begin position="1"/>
        <end position="32"/>
    </location>
</feature>
<gene>
    <name evidence="2" type="ORF">C8Q69DRAFT_227237</name>
</gene>
<proteinExistence type="predicted"/>
<sequence>MPSSLGKQVEDEIKPGQTFSSPLRRNTPRPRYPIRLDDLSRDDIHALTKILHIDNTSAAAPSVDNRIQKLIDALPAHLRSSFLLRLVPNSILCHAAVCPLHNGMNRHIIHHVWMLIKREVTFHLDIMYAYPHVVGLEEKAILRNLRAVSGMWTPSSSEDSPLGAWDFQTNRCEACMLARIGARPTILRNMRIVLLSRSQMRKAMRAPSLIPWVDAWIAQYGELSTEMFFRSGEKAFAMKRAMNAAVLARYEERKLRRKKDNTFSVDDVAYVDGASHMKMTRVVKQGNNMGGDMCFPDWQFETLEDEIDSIVELYASLPSGSEPASGQPSMPLQHESPSPRKDGQDRQSSGPHINLVEKPWDVCLDTTHIDPPQQKVPKRASLDIPRSSSRSSTAAERESKNDFTSEYSQGSWETASISSDGTSRTTWTSCYGDK</sequence>
<dbReference type="RefSeq" id="XP_028485632.1">
    <property type="nucleotide sequence ID" value="XM_028626349.1"/>
</dbReference>
<feature type="region of interest" description="Disordered" evidence="1">
    <location>
        <begin position="365"/>
        <end position="434"/>
    </location>
</feature>
<comment type="caution">
    <text evidence="2">The sequence shown here is derived from an EMBL/GenBank/DDBJ whole genome shotgun (WGS) entry which is preliminary data.</text>
</comment>
<dbReference type="STRING" id="264951.A0A443HVX8"/>